<evidence type="ECO:0000256" key="1">
    <source>
        <dbReference type="ARBA" id="ARBA00004651"/>
    </source>
</evidence>
<dbReference type="RefSeq" id="WP_346177357.1">
    <property type="nucleotide sequence ID" value="NZ_BAAASD010000031.1"/>
</dbReference>
<feature type="transmembrane region" description="Helical" evidence="9">
    <location>
        <begin position="282"/>
        <end position="304"/>
    </location>
</feature>
<comment type="subcellular location">
    <subcellularLocation>
        <location evidence="1">Cell membrane</location>
        <topology evidence="1">Multi-pass membrane protein</topology>
    </subcellularLocation>
</comment>
<evidence type="ECO:0000256" key="6">
    <source>
        <dbReference type="ARBA" id="ARBA00023136"/>
    </source>
</evidence>
<keyword evidence="3" id="KW-0808">Transferase</keyword>
<feature type="transmembrane region" description="Helical" evidence="9">
    <location>
        <begin position="91"/>
        <end position="110"/>
    </location>
</feature>
<gene>
    <name evidence="10" type="ORF">GCM10010246_58460</name>
</gene>
<dbReference type="Proteomes" id="UP001500253">
    <property type="component" value="Unassembled WGS sequence"/>
</dbReference>
<feature type="transmembrane region" description="Helical" evidence="9">
    <location>
        <begin position="399"/>
        <end position="425"/>
    </location>
</feature>
<evidence type="ECO:0000313" key="11">
    <source>
        <dbReference type="Proteomes" id="UP001500253"/>
    </source>
</evidence>
<evidence type="ECO:0008006" key="12">
    <source>
        <dbReference type="Google" id="ProtNLM"/>
    </source>
</evidence>
<accession>A0ABP5TS91</accession>
<proteinExistence type="inferred from homology"/>
<reference evidence="11" key="1">
    <citation type="journal article" date="2019" name="Int. J. Syst. Evol. Microbiol.">
        <title>The Global Catalogue of Microorganisms (GCM) 10K type strain sequencing project: providing services to taxonomists for standard genome sequencing and annotation.</title>
        <authorList>
            <consortium name="The Broad Institute Genomics Platform"/>
            <consortium name="The Broad Institute Genome Sequencing Center for Infectious Disease"/>
            <person name="Wu L."/>
            <person name="Ma J."/>
        </authorList>
    </citation>
    <scope>NUCLEOTIDE SEQUENCE [LARGE SCALE GENOMIC DNA]</scope>
    <source>
        <strain evidence="11">JCM 4316</strain>
    </source>
</reference>
<feature type="transmembrane region" description="Helical" evidence="9">
    <location>
        <begin position="208"/>
        <end position="227"/>
    </location>
</feature>
<comment type="similarity">
    <text evidence="7">Belongs to the glycosyltransferase 87 family.</text>
</comment>
<evidence type="ECO:0000256" key="7">
    <source>
        <dbReference type="ARBA" id="ARBA00024033"/>
    </source>
</evidence>
<dbReference type="Pfam" id="PF09594">
    <property type="entry name" value="GT87"/>
    <property type="match status" value="1"/>
</dbReference>
<feature type="region of interest" description="Disordered" evidence="8">
    <location>
        <begin position="1"/>
        <end position="30"/>
    </location>
</feature>
<name>A0ABP5TS91_9ACTN</name>
<sequence>MTGTAAPHRQDPETSPAPPSSVRSTQPTGHGARTRVAVTALLLAALAAVVAGTLRAGDDHSAPGRLLAGYAVAWTLFAAAVWTVRKVPARAATALVLTGSAVIALAGLTTQPRTSTDMYRYAWDGRVQAAGISPYAYPPAAPRLTRLRDDWLFPPREACKGWGIARPGNGLCARINRPTVPTIYPPLAEGWYLAVHAVSPPDSRHKPLQIGGAVLAFGTTAALLRVLRRRGDPRQAPARAALWAWCPAVALEAVNNAHIDTLGVLFTVLALGTAAAGTRRGALLGAAIAVKVLPVLALPGALAGQRGPARVLRVVTGSVAAVALAYLPYVVASGAKVLGYLPGYLREEGYDTGHVRRFALLRLLLPDAAAGATAAVLLALIGLAVWWRGDPARPWRGALLLTGTALLLFSPSYPWYSLLVVAFVAMDGRWEWLTVTLAGTTLYLGDRLLPGFPLQAWAYGTAAIVIAAGACLRSSKARRFLRHAQEGARGEGAEGSAGGRRAGAPGRRGGVHHGTGRSDVPDRPRR</sequence>
<organism evidence="10 11">
    <name type="scientific">Streptomyces cuspidosporus</name>
    <dbReference type="NCBI Taxonomy" id="66882"/>
    <lineage>
        <taxon>Bacteria</taxon>
        <taxon>Bacillati</taxon>
        <taxon>Actinomycetota</taxon>
        <taxon>Actinomycetes</taxon>
        <taxon>Kitasatosporales</taxon>
        <taxon>Streptomycetaceae</taxon>
        <taxon>Streptomyces</taxon>
    </lineage>
</organism>
<feature type="transmembrane region" description="Helical" evidence="9">
    <location>
        <begin position="368"/>
        <end position="387"/>
    </location>
</feature>
<comment type="caution">
    <text evidence="10">The sequence shown here is derived from an EMBL/GenBank/DDBJ whole genome shotgun (WGS) entry which is preliminary data.</text>
</comment>
<evidence type="ECO:0000256" key="3">
    <source>
        <dbReference type="ARBA" id="ARBA00022679"/>
    </source>
</evidence>
<keyword evidence="4 9" id="KW-0812">Transmembrane</keyword>
<feature type="transmembrane region" description="Helical" evidence="9">
    <location>
        <begin position="454"/>
        <end position="472"/>
    </location>
</feature>
<evidence type="ECO:0000256" key="8">
    <source>
        <dbReference type="SAM" id="MobiDB-lite"/>
    </source>
</evidence>
<dbReference type="EMBL" id="BAAASD010000031">
    <property type="protein sequence ID" value="GAA2360405.1"/>
    <property type="molecule type" value="Genomic_DNA"/>
</dbReference>
<feature type="transmembrane region" description="Helical" evidence="9">
    <location>
        <begin position="36"/>
        <end position="54"/>
    </location>
</feature>
<feature type="transmembrane region" description="Helical" evidence="9">
    <location>
        <begin position="311"/>
        <end position="331"/>
    </location>
</feature>
<evidence type="ECO:0000256" key="4">
    <source>
        <dbReference type="ARBA" id="ARBA00022692"/>
    </source>
</evidence>
<feature type="transmembrane region" description="Helical" evidence="9">
    <location>
        <begin position="66"/>
        <end position="84"/>
    </location>
</feature>
<dbReference type="InterPro" id="IPR018584">
    <property type="entry name" value="GT87"/>
</dbReference>
<protein>
    <recommendedName>
        <fullName evidence="12">DUF2029 domain-containing protein</fullName>
    </recommendedName>
</protein>
<keyword evidence="11" id="KW-1185">Reference proteome</keyword>
<keyword evidence="2" id="KW-1003">Cell membrane</keyword>
<feature type="region of interest" description="Disordered" evidence="8">
    <location>
        <begin position="485"/>
        <end position="526"/>
    </location>
</feature>
<evidence type="ECO:0000313" key="10">
    <source>
        <dbReference type="EMBL" id="GAA2360405.1"/>
    </source>
</evidence>
<evidence type="ECO:0000256" key="9">
    <source>
        <dbReference type="SAM" id="Phobius"/>
    </source>
</evidence>
<evidence type="ECO:0000256" key="2">
    <source>
        <dbReference type="ARBA" id="ARBA00022475"/>
    </source>
</evidence>
<keyword evidence="6 9" id="KW-0472">Membrane</keyword>
<keyword evidence="5 9" id="KW-1133">Transmembrane helix</keyword>
<evidence type="ECO:0000256" key="5">
    <source>
        <dbReference type="ARBA" id="ARBA00022989"/>
    </source>
</evidence>